<proteinExistence type="predicted"/>
<organism evidence="2">
    <name type="scientific">Abalone herpesvirus Victoria/AUS/2007</name>
    <dbReference type="NCBI Taxonomy" id="860344"/>
    <lineage>
        <taxon>Viruses</taxon>
        <taxon>Duplodnaviria</taxon>
        <taxon>Heunggongvirae</taxon>
        <taxon>Peploviricota</taxon>
        <taxon>Herviviricetes</taxon>
        <taxon>Herpesvirales</taxon>
        <taxon>Malacoherpesviridae</taxon>
        <taxon>Aurivirus</taxon>
        <taxon>Aurivirus haliotidmalaco1</taxon>
        <taxon>Haliotid herpesvirus 1</taxon>
    </lineage>
</organism>
<keyword evidence="1" id="KW-0812">Transmembrane</keyword>
<dbReference type="EMBL" id="HQ400676">
    <property type="protein sequence ID" value="ADP36919.1"/>
    <property type="molecule type" value="Genomic_DNA"/>
</dbReference>
<sequence length="155" mass="17914">MKVLHYSLRQSHHLPNAHLRVSLNQLPQSHQIFIREMAAAATTTLAPVVTTTLAPVVTTTLSASITNMTDGERIVHDVEAALVRRLNEMIVEYHPWIVGLGVTALTFFMFVFIFLVFILILLMWRKKGMKATKGNYNRFENDEEQYRMDYRQTYT</sequence>
<evidence type="ECO:0000256" key="1">
    <source>
        <dbReference type="SAM" id="Phobius"/>
    </source>
</evidence>
<name>E3W5S0_9VIRU</name>
<accession>E3W5S0</accession>
<evidence type="ECO:0000313" key="2">
    <source>
        <dbReference type="EMBL" id="ADP36919.1"/>
    </source>
</evidence>
<keyword evidence="1" id="KW-1133">Transmembrane helix</keyword>
<reference evidence="2" key="1">
    <citation type="submission" date="2010-10" db="EMBL/GenBank/DDBJ databases">
        <title>A neurotropic herpesvirus infecting the gastropod, abalone, shares ancestry with oyster herpesvirus and a herpesvirus associated with the amphioxus genome.</title>
        <authorList>
            <person name="Savin K.W."/>
            <person name="Cocks B.G."/>
            <person name="Wong F."/>
            <person name="Sawbridge T."/>
            <person name="Cogan N."/>
            <person name="Savage D."/>
            <person name="Warner S."/>
        </authorList>
    </citation>
    <scope>NUCLEOTIDE SEQUENCE</scope>
    <source>
        <strain evidence="2">Victoria</strain>
    </source>
</reference>
<protein>
    <submittedName>
        <fullName evidence="2">p064</fullName>
    </submittedName>
</protein>
<feature type="transmembrane region" description="Helical" evidence="1">
    <location>
        <begin position="96"/>
        <end position="124"/>
    </location>
</feature>
<keyword evidence="1" id="KW-0472">Membrane</keyword>